<dbReference type="Proteomes" id="UP001213000">
    <property type="component" value="Unassembled WGS sequence"/>
</dbReference>
<reference evidence="4" key="1">
    <citation type="submission" date="2022-07" db="EMBL/GenBank/DDBJ databases">
        <title>Genome Sequence of Leucocoprinus birnbaumii.</title>
        <authorList>
            <person name="Buettner E."/>
        </authorList>
    </citation>
    <scope>NUCLEOTIDE SEQUENCE</scope>
    <source>
        <strain evidence="4">VT141</strain>
    </source>
</reference>
<dbReference type="InterPro" id="IPR036005">
    <property type="entry name" value="Creatinase/aminopeptidase-like"/>
</dbReference>
<evidence type="ECO:0000256" key="2">
    <source>
        <dbReference type="SAM" id="Phobius"/>
    </source>
</evidence>
<gene>
    <name evidence="4" type="ORF">NP233_g10781</name>
</gene>
<evidence type="ECO:0000313" key="4">
    <source>
        <dbReference type="EMBL" id="KAJ3560524.1"/>
    </source>
</evidence>
<feature type="transmembrane region" description="Helical" evidence="2">
    <location>
        <begin position="29"/>
        <end position="47"/>
    </location>
</feature>
<dbReference type="PANTHER" id="PTHR46112">
    <property type="entry name" value="AMINOPEPTIDASE"/>
    <property type="match status" value="1"/>
</dbReference>
<protein>
    <recommendedName>
        <fullName evidence="3">Peptidase M24 domain-containing protein</fullName>
    </recommendedName>
</protein>
<dbReference type="PANTHER" id="PTHR46112:SF2">
    <property type="entry name" value="XAA-PRO AMINOPEPTIDASE P-RELATED"/>
    <property type="match status" value="1"/>
</dbReference>
<comment type="caution">
    <text evidence="4">The sequence shown here is derived from an EMBL/GenBank/DDBJ whole genome shotgun (WGS) entry which is preliminary data.</text>
</comment>
<dbReference type="InterPro" id="IPR029149">
    <property type="entry name" value="Creatin/AminoP/Spt16_N"/>
</dbReference>
<feature type="region of interest" description="Disordered" evidence="1">
    <location>
        <begin position="1"/>
        <end position="22"/>
    </location>
</feature>
<dbReference type="AlphaFoldDB" id="A0AAD5YL03"/>
<dbReference type="Pfam" id="PF00557">
    <property type="entry name" value="Peptidase_M24"/>
    <property type="match status" value="1"/>
</dbReference>
<keyword evidence="2" id="KW-1133">Transmembrane helix</keyword>
<dbReference type="Gene3D" id="3.40.350.10">
    <property type="entry name" value="Creatinase/prolidase N-terminal domain"/>
    <property type="match status" value="1"/>
</dbReference>
<proteinExistence type="predicted"/>
<dbReference type="InterPro" id="IPR000994">
    <property type="entry name" value="Pept_M24"/>
</dbReference>
<sequence>MERSGTVVGRRRAGSDQERRRTGRMSNTSFHIFLSLLFFFYLCVGVGKSPAFRTYYDNSLRFFRAFSIPGQALAPIAPHPCVSTVAPISEQEFAARQLELAETLAMLDGEAYIAESGAQTQFFGNFSAVNWKLSERPLLLIITPGRSVVGNATKAEVSVLTPKFEATRARLLDIPFVKRYIEWAEEENPYAVAAEALGFLSEGCSFKGKKIFIDNSARHFHYDGFSEALNGTGIQVSSAPPEINRLREQKSKNEIEIMKCAHEATVHAIRHVYRQMYIGMRESEARNMMATALSQIGLSQGGCLTLFGENAALPHGSGTDKSLGLTDFALFDCTATLKGYWSDVSRTVALPSSQISSRHLDIWKRVQFAQTWAKIQARGGSNARDVDRMARAALGMSVSPPGNLSQYFTHRLGHGIGLEGHEQPYLNGGSKAVLQSGHAFSIEPGVYIEGEVGVRLEDCAFIGEWGQSIYLTEGAGGPSQSPWAP</sequence>
<accession>A0AAD5YL03</accession>
<dbReference type="Gene3D" id="3.90.230.10">
    <property type="entry name" value="Creatinase/methionine aminopeptidase superfamily"/>
    <property type="match status" value="1"/>
</dbReference>
<organism evidence="4 5">
    <name type="scientific">Leucocoprinus birnbaumii</name>
    <dbReference type="NCBI Taxonomy" id="56174"/>
    <lineage>
        <taxon>Eukaryota</taxon>
        <taxon>Fungi</taxon>
        <taxon>Dikarya</taxon>
        <taxon>Basidiomycota</taxon>
        <taxon>Agaricomycotina</taxon>
        <taxon>Agaricomycetes</taxon>
        <taxon>Agaricomycetidae</taxon>
        <taxon>Agaricales</taxon>
        <taxon>Agaricineae</taxon>
        <taxon>Agaricaceae</taxon>
        <taxon>Leucocoprinus</taxon>
    </lineage>
</organism>
<keyword evidence="2" id="KW-0472">Membrane</keyword>
<evidence type="ECO:0000259" key="3">
    <source>
        <dbReference type="Pfam" id="PF00557"/>
    </source>
</evidence>
<dbReference type="EMBL" id="JANIEX010001156">
    <property type="protein sequence ID" value="KAJ3560524.1"/>
    <property type="molecule type" value="Genomic_DNA"/>
</dbReference>
<keyword evidence="5" id="KW-1185">Reference proteome</keyword>
<name>A0AAD5YL03_9AGAR</name>
<dbReference type="SUPFAM" id="SSF55920">
    <property type="entry name" value="Creatinase/aminopeptidase"/>
    <property type="match status" value="1"/>
</dbReference>
<feature type="domain" description="Peptidase M24" evidence="3">
    <location>
        <begin position="256"/>
        <end position="462"/>
    </location>
</feature>
<dbReference type="InterPro" id="IPR050659">
    <property type="entry name" value="Peptidase_M24B"/>
</dbReference>
<evidence type="ECO:0000256" key="1">
    <source>
        <dbReference type="SAM" id="MobiDB-lite"/>
    </source>
</evidence>
<keyword evidence="2" id="KW-0812">Transmembrane</keyword>
<evidence type="ECO:0000313" key="5">
    <source>
        <dbReference type="Proteomes" id="UP001213000"/>
    </source>
</evidence>